<sequence length="231" mass="26416">MQDPNEDTEWNDILRKKGILPPKPKEKEVTEDQIISMLEETIEKKTSEGKNLADLNLDELDELEDSEDEAVLEEYRRKRIAEIKALAQKEKFGTVGEISAQDYVKEVNKAGEGIWVILHLYKQGIPLCALVNEHMRMLAAKYPTVKFLKSISTVCIPNYPDSNLPTIFIYFEGELKHQITGPLELRGPNLTIEEFEYLLGKAGAINTPIKEDPRPKIKDKLFSDLSETNDW</sequence>
<dbReference type="Proteomes" id="UP001152888">
    <property type="component" value="Unassembled WGS sequence"/>
</dbReference>
<dbReference type="PANTHER" id="PTHR45809">
    <property type="entry name" value="VIRAL IAP-ASSOCIATED FACTOR HOMOLOG"/>
    <property type="match status" value="1"/>
</dbReference>
<proteinExistence type="inferred from homology"/>
<evidence type="ECO:0000259" key="3">
    <source>
        <dbReference type="Pfam" id="PF02114"/>
    </source>
</evidence>
<evidence type="ECO:0000313" key="4">
    <source>
        <dbReference type="EMBL" id="CAH1975433.1"/>
    </source>
</evidence>
<protein>
    <recommendedName>
        <fullName evidence="3">Phosducin domain-containing protein</fullName>
    </recommendedName>
</protein>
<feature type="domain" description="Phosducin" evidence="3">
    <location>
        <begin position="40"/>
        <end position="176"/>
    </location>
</feature>
<name>A0A9P0KIH2_ACAOB</name>
<dbReference type="InterPro" id="IPR036249">
    <property type="entry name" value="Thioredoxin-like_sf"/>
</dbReference>
<keyword evidence="5" id="KW-1185">Reference proteome</keyword>
<dbReference type="CDD" id="cd02988">
    <property type="entry name" value="Phd_like_VIAF"/>
    <property type="match status" value="1"/>
</dbReference>
<dbReference type="Gene3D" id="3.40.30.10">
    <property type="entry name" value="Glutaredoxin"/>
    <property type="match status" value="1"/>
</dbReference>
<dbReference type="SUPFAM" id="SSF52833">
    <property type="entry name" value="Thioredoxin-like"/>
    <property type="match status" value="1"/>
</dbReference>
<dbReference type="PANTHER" id="PTHR45809:SF3">
    <property type="entry name" value="VIRAL IAP-ASSOCIATED FACTOR HOMOLOG"/>
    <property type="match status" value="1"/>
</dbReference>
<evidence type="ECO:0000256" key="2">
    <source>
        <dbReference type="SAM" id="MobiDB-lite"/>
    </source>
</evidence>
<dbReference type="InterPro" id="IPR024253">
    <property type="entry name" value="Phosducin_thioredoxin-like_dom"/>
</dbReference>
<dbReference type="Pfam" id="PF02114">
    <property type="entry name" value="Phosducin"/>
    <property type="match status" value="1"/>
</dbReference>
<comment type="similarity">
    <text evidence="1">Belongs to the phosducin family.</text>
</comment>
<dbReference type="GO" id="GO:0005737">
    <property type="term" value="C:cytoplasm"/>
    <property type="evidence" value="ECO:0007669"/>
    <property type="project" value="TreeGrafter"/>
</dbReference>
<reference evidence="4" key="1">
    <citation type="submission" date="2022-03" db="EMBL/GenBank/DDBJ databases">
        <authorList>
            <person name="Sayadi A."/>
        </authorList>
    </citation>
    <scope>NUCLEOTIDE SEQUENCE</scope>
</reference>
<accession>A0A9P0KIH2</accession>
<dbReference type="AlphaFoldDB" id="A0A9P0KIH2"/>
<dbReference type="OrthoDB" id="45518at2759"/>
<dbReference type="GO" id="GO:0006457">
    <property type="term" value="P:protein folding"/>
    <property type="evidence" value="ECO:0007669"/>
    <property type="project" value="TreeGrafter"/>
</dbReference>
<evidence type="ECO:0000256" key="1">
    <source>
        <dbReference type="ARBA" id="ARBA00009686"/>
    </source>
</evidence>
<organism evidence="4 5">
    <name type="scientific">Acanthoscelides obtectus</name>
    <name type="common">Bean weevil</name>
    <name type="synonym">Bruchus obtectus</name>
    <dbReference type="NCBI Taxonomy" id="200917"/>
    <lineage>
        <taxon>Eukaryota</taxon>
        <taxon>Metazoa</taxon>
        <taxon>Ecdysozoa</taxon>
        <taxon>Arthropoda</taxon>
        <taxon>Hexapoda</taxon>
        <taxon>Insecta</taxon>
        <taxon>Pterygota</taxon>
        <taxon>Neoptera</taxon>
        <taxon>Endopterygota</taxon>
        <taxon>Coleoptera</taxon>
        <taxon>Polyphaga</taxon>
        <taxon>Cucujiformia</taxon>
        <taxon>Chrysomeloidea</taxon>
        <taxon>Chrysomelidae</taxon>
        <taxon>Bruchinae</taxon>
        <taxon>Bruchini</taxon>
        <taxon>Acanthoscelides</taxon>
    </lineage>
</organism>
<gene>
    <name evidence="4" type="ORF">ACAOBT_LOCUS11610</name>
</gene>
<comment type="caution">
    <text evidence="4">The sequence shown here is derived from an EMBL/GenBank/DDBJ whole genome shotgun (WGS) entry which is preliminary data.</text>
</comment>
<feature type="compositionally biased region" description="Acidic residues" evidence="2">
    <location>
        <begin position="1"/>
        <end position="10"/>
    </location>
</feature>
<dbReference type="EMBL" id="CAKOFQ010006836">
    <property type="protein sequence ID" value="CAH1975433.1"/>
    <property type="molecule type" value="Genomic_DNA"/>
</dbReference>
<dbReference type="InterPro" id="IPR051498">
    <property type="entry name" value="Phosducin-like_chap/apop_reg"/>
</dbReference>
<feature type="region of interest" description="Disordered" evidence="2">
    <location>
        <begin position="1"/>
        <end position="28"/>
    </location>
</feature>
<evidence type="ECO:0000313" key="5">
    <source>
        <dbReference type="Proteomes" id="UP001152888"/>
    </source>
</evidence>